<proteinExistence type="predicted"/>
<feature type="transmembrane region" description="Helical" evidence="7">
    <location>
        <begin position="665"/>
        <end position="688"/>
    </location>
</feature>
<feature type="transmembrane region" description="Helical" evidence="7">
    <location>
        <begin position="906"/>
        <end position="925"/>
    </location>
</feature>
<dbReference type="EMBL" id="PKGU01000004">
    <property type="protein sequence ID" value="PKZ14661.1"/>
    <property type="molecule type" value="Genomic_DNA"/>
</dbReference>
<feature type="domain" description="ABC3 transporter permease C-terminal" evidence="8">
    <location>
        <begin position="498"/>
        <end position="606"/>
    </location>
</feature>
<feature type="transmembrane region" description="Helical" evidence="7">
    <location>
        <begin position="21"/>
        <end position="40"/>
    </location>
</feature>
<evidence type="ECO:0000313" key="9">
    <source>
        <dbReference type="EMBL" id="PKZ14661.1"/>
    </source>
</evidence>
<reference evidence="9 10" key="1">
    <citation type="submission" date="2017-12" db="EMBL/GenBank/DDBJ databases">
        <title>Phylogenetic diversity of female urinary microbiome.</title>
        <authorList>
            <person name="Thomas-White K."/>
            <person name="Wolfe A.J."/>
        </authorList>
    </citation>
    <scope>NUCLEOTIDE SEQUENCE [LARGE SCALE GENOMIC DNA]</scope>
    <source>
        <strain evidence="9 10">UMB0064</strain>
    </source>
</reference>
<evidence type="ECO:0000256" key="6">
    <source>
        <dbReference type="SAM" id="Coils"/>
    </source>
</evidence>
<name>A0A2I1M3F9_9BIFI</name>
<feature type="transmembrane region" description="Helical" evidence="7">
    <location>
        <begin position="593"/>
        <end position="612"/>
    </location>
</feature>
<comment type="subcellular location">
    <subcellularLocation>
        <location evidence="1">Cell membrane</location>
        <topology evidence="1">Multi-pass membrane protein</topology>
    </subcellularLocation>
</comment>
<organism evidence="9 10">
    <name type="scientific">Alloscardovia omnicolens</name>
    <dbReference type="NCBI Taxonomy" id="419015"/>
    <lineage>
        <taxon>Bacteria</taxon>
        <taxon>Bacillati</taxon>
        <taxon>Actinomycetota</taxon>
        <taxon>Actinomycetes</taxon>
        <taxon>Bifidobacteriales</taxon>
        <taxon>Bifidobacteriaceae</taxon>
        <taxon>Alloscardovia</taxon>
    </lineage>
</organism>
<evidence type="ECO:0000256" key="3">
    <source>
        <dbReference type="ARBA" id="ARBA00022692"/>
    </source>
</evidence>
<dbReference type="PANTHER" id="PTHR30287">
    <property type="entry name" value="MEMBRANE COMPONENT OF PREDICTED ABC SUPERFAMILY METABOLITE UPTAKE TRANSPORTER"/>
    <property type="match status" value="1"/>
</dbReference>
<keyword evidence="2" id="KW-1003">Cell membrane</keyword>
<evidence type="ECO:0000259" key="8">
    <source>
        <dbReference type="Pfam" id="PF02687"/>
    </source>
</evidence>
<gene>
    <name evidence="9" type="ORF">CYJ32_06930</name>
</gene>
<feature type="transmembrane region" description="Helical" evidence="7">
    <location>
        <begin position="997"/>
        <end position="1018"/>
    </location>
</feature>
<dbReference type="InterPro" id="IPR003838">
    <property type="entry name" value="ABC3_permease_C"/>
</dbReference>
<accession>A0A2I1M3F9</accession>
<keyword evidence="5 7" id="KW-0472">Membrane</keyword>
<keyword evidence="4 7" id="KW-1133">Transmembrane helix</keyword>
<feature type="transmembrane region" description="Helical" evidence="7">
    <location>
        <begin position="959"/>
        <end position="977"/>
    </location>
</feature>
<keyword evidence="3 7" id="KW-0812">Transmembrane</keyword>
<keyword evidence="6" id="KW-0175">Coiled coil</keyword>
<evidence type="ECO:0000313" key="10">
    <source>
        <dbReference type="Proteomes" id="UP000242263"/>
    </source>
</evidence>
<dbReference type="PANTHER" id="PTHR30287:SF1">
    <property type="entry name" value="INNER MEMBRANE PROTEIN"/>
    <property type="match status" value="1"/>
</dbReference>
<evidence type="ECO:0000256" key="1">
    <source>
        <dbReference type="ARBA" id="ARBA00004651"/>
    </source>
</evidence>
<sequence length="1035" mass="114502">MSLLHRTLWKDIWRCLVKSKGRFFSIMILLAIGSFALVGLKVASPDMGLTAQHYFNAHHLADVQVMSTMGLDKTDCSLLRKIHGVERSECGYLTDVTLGTSNKAIRLFSNSSKISTYEVVSGRLPRSNASSEIALSNQLSGTYKISQTVEAHEDSQQSVLRTKKLKIVGFVHSVELISTINLGQSRVGTGSLEGYGVLSPTAFRTDYYTLARLTFRDMRQINPYSNAYTERLRKHKKQIEKALTGRPEQRLAEIKKTATDKLDAAQQEIDSNTASLTEKQEQLSRAQEQFNARKIEAQQGEQRSADGLAQLNTTREKLDATHAQLEQLRGNLEYAREQIIAAQHQLDALQNAPPSADNTQTQQLRAQLSAQLNQQSAAYNAALAQYEAGAAEYEKGLQTYTYQLAQWEQANSQLRAGAEQLKANESTLNSSQAQLDGARTQLDEARRFLDTSRSDTFKQLNELEEPVYSVYGRNDWPGHEGYTVYSSSPRTIDALSHIFAVFLFFVAVMVTVATMSRFVDEERTNAGSMKALGYPDTAIMLKFVVYGALASLIGSLLGSALGHVVLPTVIYAAHSDRFTLPALELHFDGITSMISVATALACATAPAIFVCLRELREKPSVLLLPKPPAAGSKIILEHIPVLWNRLSFTYKVTLRNIMRYKDRMFMTLFGVASATALLFAGLGLQYSINSINNRQFSDLVHYDVIVSSSPSAQTSAEQKARKEQKAQLEQELRSSAVRSSTAVHFETVSKVAGPDDEAHSIALIASNKPRELSKFMTLLDAYSHRPLELTDKGAIISHRLAKLTGVHAGDTLSFKDADGRSRSVRITGISEMYMGHYMYMTATTYKRVFSADYEAQGYLVQLKNRSISSVEKEAARLTELDAVSGVVQNVALSAQMDTIAQSLNKVMFVLVLVSMLLTFCILYNLTNINVSERIRELSTVKVLGFFNGEVTLYIYRETIILSLLGTLMGFGLGRALHAYMLEVVPPSSTMFYAGTGLWAYIVPAVAIAVALGMLAAYVHHRLRSVDMLEALKAVD</sequence>
<evidence type="ECO:0000256" key="5">
    <source>
        <dbReference type="ARBA" id="ARBA00023136"/>
    </source>
</evidence>
<evidence type="ECO:0000256" key="2">
    <source>
        <dbReference type="ARBA" id="ARBA00022475"/>
    </source>
</evidence>
<dbReference type="RefSeq" id="WP_101541548.1">
    <property type="nucleotide sequence ID" value="NZ_PKGU01000004.1"/>
</dbReference>
<dbReference type="Pfam" id="PF02687">
    <property type="entry name" value="FtsX"/>
    <property type="match status" value="2"/>
</dbReference>
<dbReference type="GO" id="GO:0005886">
    <property type="term" value="C:plasma membrane"/>
    <property type="evidence" value="ECO:0007669"/>
    <property type="project" value="UniProtKB-SubCell"/>
</dbReference>
<evidence type="ECO:0000256" key="4">
    <source>
        <dbReference type="ARBA" id="ARBA00022989"/>
    </source>
</evidence>
<dbReference type="AlphaFoldDB" id="A0A2I1M3F9"/>
<protein>
    <submittedName>
        <fullName evidence="9">ABC transporter permease</fullName>
    </submittedName>
</protein>
<evidence type="ECO:0000256" key="7">
    <source>
        <dbReference type="SAM" id="Phobius"/>
    </source>
</evidence>
<feature type="transmembrane region" description="Helical" evidence="7">
    <location>
        <begin position="540"/>
        <end position="573"/>
    </location>
</feature>
<dbReference type="InterPro" id="IPR038766">
    <property type="entry name" value="Membrane_comp_ABC_pdt"/>
</dbReference>
<feature type="coiled-coil region" evidence="6">
    <location>
        <begin position="248"/>
        <end position="352"/>
    </location>
</feature>
<comment type="caution">
    <text evidence="9">The sequence shown here is derived from an EMBL/GenBank/DDBJ whole genome shotgun (WGS) entry which is preliminary data.</text>
</comment>
<feature type="transmembrane region" description="Helical" evidence="7">
    <location>
        <begin position="494"/>
        <end position="519"/>
    </location>
</feature>
<feature type="domain" description="ABC3 transporter permease C-terminal" evidence="8">
    <location>
        <begin position="909"/>
        <end position="1017"/>
    </location>
</feature>
<dbReference type="Proteomes" id="UP000242263">
    <property type="component" value="Unassembled WGS sequence"/>
</dbReference>